<sequence>MGNANSRVRHLPDVFCVCMGRSSEARDVAGSAAEDAASSPSPQLPACSASNYVVGEVGSESVEQQIEQSMSHWSHLTQIDSDCIDEEDVEADNMEVFLALQSDPSTKEFFRTFGYDSELWKSSGSLEIGHKFAEGGQAELFHANVTWSNLKGNKRDREHGREWVLKVFKKGTRLRHLQSQWPHGMLKFHEEQVANWRSPTPKTIPRFFCEVFRGTLLEDGRFAFLMKKEHLDLRRLIDDKMKLIAPNNRGPFSKEVAEELMFEIALGMSWLHSRDIVHRDLKASNVLIQVHDDDDFQCFVADYECSIGVVGTGLFRAPEILEACKEKSVSKRLELFTMASDVYSYGMTCYEILTGKFPFNGQSGNDIMDVVIGGKRPEVPEYVDEWVHKLLSDCWQHDPTKRPSFGEIVNFIYSNSLRIRGLIKRGVTYRMDRMDWIKLEGI</sequence>
<dbReference type="PROSITE" id="PS00108">
    <property type="entry name" value="PROTEIN_KINASE_ST"/>
    <property type="match status" value="1"/>
</dbReference>
<dbReference type="EMBL" id="CM026422">
    <property type="protein sequence ID" value="KAG0588688.1"/>
    <property type="molecule type" value="Genomic_DNA"/>
</dbReference>
<dbReference type="AlphaFoldDB" id="A0A8T0J148"/>
<dbReference type="Pfam" id="PF07714">
    <property type="entry name" value="PK_Tyr_Ser-Thr"/>
    <property type="match status" value="1"/>
</dbReference>
<dbReference type="SUPFAM" id="SSF56112">
    <property type="entry name" value="Protein kinase-like (PK-like)"/>
    <property type="match status" value="1"/>
</dbReference>
<dbReference type="PANTHER" id="PTHR23257">
    <property type="entry name" value="SERINE-THREONINE PROTEIN KINASE"/>
    <property type="match status" value="1"/>
</dbReference>
<dbReference type="GO" id="GO:0005737">
    <property type="term" value="C:cytoplasm"/>
    <property type="evidence" value="ECO:0007669"/>
    <property type="project" value="TreeGrafter"/>
</dbReference>
<evidence type="ECO:0000259" key="1">
    <source>
        <dbReference type="PROSITE" id="PS50011"/>
    </source>
</evidence>
<comment type="caution">
    <text evidence="2">The sequence shown here is derived from an EMBL/GenBank/DDBJ whole genome shotgun (WGS) entry which is preliminary data.</text>
</comment>
<dbReference type="GO" id="GO:0007165">
    <property type="term" value="P:signal transduction"/>
    <property type="evidence" value="ECO:0007669"/>
    <property type="project" value="TreeGrafter"/>
</dbReference>
<keyword evidence="3" id="KW-1185">Reference proteome</keyword>
<feature type="domain" description="Protein kinase" evidence="1">
    <location>
        <begin position="126"/>
        <end position="417"/>
    </location>
</feature>
<dbReference type="InterPro" id="IPR011009">
    <property type="entry name" value="Kinase-like_dom_sf"/>
</dbReference>
<name>A0A8T0J148_CERPU</name>
<protein>
    <recommendedName>
        <fullName evidence="1">Protein kinase domain-containing protein</fullName>
    </recommendedName>
</protein>
<dbReference type="SMART" id="SM00220">
    <property type="entry name" value="S_TKc"/>
    <property type="match status" value="1"/>
</dbReference>
<dbReference type="PRINTS" id="PR00109">
    <property type="entry name" value="TYRKINASE"/>
</dbReference>
<gene>
    <name evidence="2" type="ORF">KC19_2G261800</name>
</gene>
<proteinExistence type="predicted"/>
<evidence type="ECO:0000313" key="3">
    <source>
        <dbReference type="Proteomes" id="UP000822688"/>
    </source>
</evidence>
<dbReference type="InterPro" id="IPR000719">
    <property type="entry name" value="Prot_kinase_dom"/>
</dbReference>
<evidence type="ECO:0000313" key="2">
    <source>
        <dbReference type="EMBL" id="KAG0588688.1"/>
    </source>
</evidence>
<dbReference type="Proteomes" id="UP000822688">
    <property type="component" value="Chromosome 2"/>
</dbReference>
<dbReference type="InterPro" id="IPR050167">
    <property type="entry name" value="Ser_Thr_protein_kinase"/>
</dbReference>
<organism evidence="2 3">
    <name type="scientific">Ceratodon purpureus</name>
    <name type="common">Fire moss</name>
    <name type="synonym">Dicranum purpureum</name>
    <dbReference type="NCBI Taxonomy" id="3225"/>
    <lineage>
        <taxon>Eukaryota</taxon>
        <taxon>Viridiplantae</taxon>
        <taxon>Streptophyta</taxon>
        <taxon>Embryophyta</taxon>
        <taxon>Bryophyta</taxon>
        <taxon>Bryophytina</taxon>
        <taxon>Bryopsida</taxon>
        <taxon>Dicranidae</taxon>
        <taxon>Pseudoditrichales</taxon>
        <taxon>Ditrichaceae</taxon>
        <taxon>Ceratodon</taxon>
    </lineage>
</organism>
<dbReference type="InterPro" id="IPR008271">
    <property type="entry name" value="Ser/Thr_kinase_AS"/>
</dbReference>
<accession>A0A8T0J148</accession>
<dbReference type="InterPro" id="IPR001245">
    <property type="entry name" value="Ser-Thr/Tyr_kinase_cat_dom"/>
</dbReference>
<dbReference type="GO" id="GO:0004672">
    <property type="term" value="F:protein kinase activity"/>
    <property type="evidence" value="ECO:0007669"/>
    <property type="project" value="InterPro"/>
</dbReference>
<dbReference type="Gene3D" id="1.10.510.10">
    <property type="entry name" value="Transferase(Phosphotransferase) domain 1"/>
    <property type="match status" value="1"/>
</dbReference>
<dbReference type="PROSITE" id="PS50011">
    <property type="entry name" value="PROTEIN_KINASE_DOM"/>
    <property type="match status" value="1"/>
</dbReference>
<dbReference type="PANTHER" id="PTHR23257:SF969">
    <property type="entry name" value="INTEGRIN-LINKED PROTEIN KINASE"/>
    <property type="match status" value="1"/>
</dbReference>
<dbReference type="GO" id="GO:0005524">
    <property type="term" value="F:ATP binding"/>
    <property type="evidence" value="ECO:0007669"/>
    <property type="project" value="InterPro"/>
</dbReference>
<reference evidence="2" key="1">
    <citation type="submission" date="2020-06" db="EMBL/GenBank/DDBJ databases">
        <title>WGS assembly of Ceratodon purpureus strain R40.</title>
        <authorList>
            <person name="Carey S.B."/>
            <person name="Jenkins J."/>
            <person name="Shu S."/>
            <person name="Lovell J.T."/>
            <person name="Sreedasyam A."/>
            <person name="Maumus F."/>
            <person name="Tiley G.P."/>
            <person name="Fernandez-Pozo N."/>
            <person name="Barry K."/>
            <person name="Chen C."/>
            <person name="Wang M."/>
            <person name="Lipzen A."/>
            <person name="Daum C."/>
            <person name="Saski C.A."/>
            <person name="Payton A.C."/>
            <person name="Mcbreen J.C."/>
            <person name="Conrad R.E."/>
            <person name="Kollar L.M."/>
            <person name="Olsson S."/>
            <person name="Huttunen S."/>
            <person name="Landis J.B."/>
            <person name="Wickett N.J."/>
            <person name="Johnson M.G."/>
            <person name="Rensing S.A."/>
            <person name="Grimwood J."/>
            <person name="Schmutz J."/>
            <person name="Mcdaniel S.F."/>
        </authorList>
    </citation>
    <scope>NUCLEOTIDE SEQUENCE</scope>
    <source>
        <strain evidence="2">R40</strain>
    </source>
</reference>